<dbReference type="Proteomes" id="UP000594261">
    <property type="component" value="Chromosome 2"/>
</dbReference>
<proteinExistence type="predicted"/>
<keyword evidence="2" id="KW-0472">Membrane</keyword>
<reference evidence="3" key="2">
    <citation type="submission" date="2021-01" db="UniProtKB">
        <authorList>
            <consortium name="EnsemblPlants"/>
        </authorList>
    </citation>
    <scope>IDENTIFICATION</scope>
</reference>
<feature type="compositionally biased region" description="Acidic residues" evidence="1">
    <location>
        <begin position="82"/>
        <end position="111"/>
    </location>
</feature>
<sequence length="248" mass="28146">MDEYGDANNLEEPVWEGSNVQRCEEDPNEDADEYEGYAYMDDYLSNSNDGSSVTEQLMDGDYGSHYNDGGDLNNDSYNNGDNNDDGDDSNDDDDDDSTDDDDDDDDSDDDFDDEFVELVYVACVLAVICCMVYINETPCRNFEQTWQLSESGPSQKKRKLGAAKLDNHLSRLEDACELRSLANSREQQSSIRNVMELVCTLPGVEKGSDLYFAASHIFLKKSYREMFVILKKPDLQLRWLKGLVNTRK</sequence>
<dbReference type="PANTHER" id="PTHR47851">
    <property type="entry name" value="OS06G0588700 PROTEIN-RELATED"/>
    <property type="match status" value="1"/>
</dbReference>
<protein>
    <submittedName>
        <fullName evidence="3">Uncharacterized protein</fullName>
    </submittedName>
</protein>
<dbReference type="InParanoid" id="A0A7N2QYS1"/>
<dbReference type="Gramene" id="QL02p025824:mrna">
    <property type="protein sequence ID" value="QL02p025824:mrna"/>
    <property type="gene ID" value="QL02p025824"/>
</dbReference>
<feature type="region of interest" description="Disordered" evidence="1">
    <location>
        <begin position="1"/>
        <end position="111"/>
    </location>
</feature>
<dbReference type="PANTHER" id="PTHR47851:SF5">
    <property type="entry name" value="MYB_SANT-LIKE DOMAIN-CONTAINING PROTEIN"/>
    <property type="match status" value="1"/>
</dbReference>
<feature type="compositionally biased region" description="Acidic residues" evidence="1">
    <location>
        <begin position="26"/>
        <end position="35"/>
    </location>
</feature>
<feature type="compositionally biased region" description="Low complexity" evidence="1">
    <location>
        <begin position="67"/>
        <end position="81"/>
    </location>
</feature>
<reference evidence="4" key="1">
    <citation type="journal article" date="2016" name="G3 (Bethesda)">
        <title>First Draft Assembly and Annotation of the Genome of a California Endemic Oak Quercus lobata Nee (Fagaceae).</title>
        <authorList>
            <person name="Sork V.L."/>
            <person name="Fitz-Gibbon S.T."/>
            <person name="Puiu D."/>
            <person name="Crepeau M."/>
            <person name="Gugger P.F."/>
            <person name="Sherman R."/>
            <person name="Stevens K."/>
            <person name="Langley C.H."/>
            <person name="Pellegrini M."/>
            <person name="Salzberg S.L."/>
        </authorList>
    </citation>
    <scope>NUCLEOTIDE SEQUENCE [LARGE SCALE GENOMIC DNA]</scope>
    <source>
        <strain evidence="4">cv. SW786</strain>
    </source>
</reference>
<keyword evidence="2" id="KW-1133">Transmembrane helix</keyword>
<evidence type="ECO:0000313" key="4">
    <source>
        <dbReference type="Proteomes" id="UP000594261"/>
    </source>
</evidence>
<evidence type="ECO:0000256" key="2">
    <source>
        <dbReference type="SAM" id="Phobius"/>
    </source>
</evidence>
<feature type="compositionally biased region" description="Polar residues" evidence="1">
    <location>
        <begin position="44"/>
        <end position="55"/>
    </location>
</feature>
<dbReference type="EnsemblPlants" id="QL02p025824:mrna">
    <property type="protein sequence ID" value="QL02p025824:mrna"/>
    <property type="gene ID" value="QL02p025824"/>
</dbReference>
<evidence type="ECO:0000313" key="3">
    <source>
        <dbReference type="EnsemblPlants" id="QL02p025824:mrna"/>
    </source>
</evidence>
<keyword evidence="2" id="KW-0812">Transmembrane</keyword>
<name>A0A7N2QYS1_QUELO</name>
<accession>A0A7N2QYS1</accession>
<organism evidence="3 4">
    <name type="scientific">Quercus lobata</name>
    <name type="common">Valley oak</name>
    <dbReference type="NCBI Taxonomy" id="97700"/>
    <lineage>
        <taxon>Eukaryota</taxon>
        <taxon>Viridiplantae</taxon>
        <taxon>Streptophyta</taxon>
        <taxon>Embryophyta</taxon>
        <taxon>Tracheophyta</taxon>
        <taxon>Spermatophyta</taxon>
        <taxon>Magnoliopsida</taxon>
        <taxon>eudicotyledons</taxon>
        <taxon>Gunneridae</taxon>
        <taxon>Pentapetalae</taxon>
        <taxon>rosids</taxon>
        <taxon>fabids</taxon>
        <taxon>Fagales</taxon>
        <taxon>Fagaceae</taxon>
        <taxon>Quercus</taxon>
    </lineage>
</organism>
<keyword evidence="4" id="KW-1185">Reference proteome</keyword>
<dbReference type="AlphaFoldDB" id="A0A7N2QYS1"/>
<feature type="transmembrane region" description="Helical" evidence="2">
    <location>
        <begin position="115"/>
        <end position="134"/>
    </location>
</feature>
<evidence type="ECO:0000256" key="1">
    <source>
        <dbReference type="SAM" id="MobiDB-lite"/>
    </source>
</evidence>